<accession>A0A4R3VCQ1</accession>
<gene>
    <name evidence="1" type="ORF">EDC54_1201</name>
</gene>
<evidence type="ECO:0000313" key="1">
    <source>
        <dbReference type="EMBL" id="TCV01921.1"/>
    </source>
</evidence>
<evidence type="ECO:0000313" key="2">
    <source>
        <dbReference type="Proteomes" id="UP000295433"/>
    </source>
</evidence>
<protein>
    <submittedName>
        <fullName evidence="1">Uncharacterized protein</fullName>
    </submittedName>
</protein>
<organism evidence="1 2">
    <name type="scientific">Samsonia erythrinae</name>
    <dbReference type="NCBI Taxonomy" id="160434"/>
    <lineage>
        <taxon>Bacteria</taxon>
        <taxon>Pseudomonadati</taxon>
        <taxon>Pseudomonadota</taxon>
        <taxon>Gammaproteobacteria</taxon>
        <taxon>Enterobacterales</taxon>
        <taxon>Pectobacteriaceae</taxon>
        <taxon>Samsonia</taxon>
    </lineage>
</organism>
<comment type="caution">
    <text evidence="1">The sequence shown here is derived from an EMBL/GenBank/DDBJ whole genome shotgun (WGS) entry which is preliminary data.</text>
</comment>
<dbReference type="Proteomes" id="UP000295433">
    <property type="component" value="Unassembled WGS sequence"/>
</dbReference>
<dbReference type="EMBL" id="SMBY01000020">
    <property type="protein sequence ID" value="TCV01921.1"/>
    <property type="molecule type" value="Genomic_DNA"/>
</dbReference>
<sequence>MCIKKGTEVPFMHRVYQRLSDNFSNNARAYCTAAFTDGETQTVVHR</sequence>
<dbReference type="AlphaFoldDB" id="A0A4R3VCQ1"/>
<feature type="non-terminal residue" evidence="1">
    <location>
        <position position="46"/>
    </location>
</feature>
<proteinExistence type="predicted"/>
<name>A0A4R3VCQ1_9GAMM</name>
<keyword evidence="2" id="KW-1185">Reference proteome</keyword>
<reference evidence="1 2" key="1">
    <citation type="submission" date="2019-03" db="EMBL/GenBank/DDBJ databases">
        <title>Genomic Encyclopedia of Type Strains, Phase IV (KMG-IV): sequencing the most valuable type-strain genomes for metagenomic binning, comparative biology and taxonomic classification.</title>
        <authorList>
            <person name="Goeker M."/>
        </authorList>
    </citation>
    <scope>NUCLEOTIDE SEQUENCE [LARGE SCALE GENOMIC DNA]</scope>
    <source>
        <strain evidence="1 2">DSM 16730</strain>
    </source>
</reference>